<keyword evidence="3 5" id="KW-1133">Transmembrane helix</keyword>
<dbReference type="Proteomes" id="UP001589813">
    <property type="component" value="Unassembled WGS sequence"/>
</dbReference>
<sequence>MRKLIFFLCFSVLILIGLFFGSINQQVAELNYFIAKAELRVVDIALLFLLLGFAIGLSLSLTILVKLRTKRWINRAMSKT</sequence>
<feature type="domain" description="Lipopolysaccharide assembly protein A" evidence="6">
    <location>
        <begin position="24"/>
        <end position="70"/>
    </location>
</feature>
<keyword evidence="4 5" id="KW-0472">Membrane</keyword>
<evidence type="ECO:0000256" key="3">
    <source>
        <dbReference type="ARBA" id="ARBA00022989"/>
    </source>
</evidence>
<accession>A0ABV6BEL9</accession>
<feature type="transmembrane region" description="Helical" evidence="5">
    <location>
        <begin position="45"/>
        <end position="65"/>
    </location>
</feature>
<gene>
    <name evidence="7" type="ORF">ACFFJP_09340</name>
</gene>
<proteinExistence type="predicted"/>
<dbReference type="InterPro" id="IPR010445">
    <property type="entry name" value="LapA_dom"/>
</dbReference>
<dbReference type="EMBL" id="JBHLXP010000001">
    <property type="protein sequence ID" value="MFC0048493.1"/>
    <property type="molecule type" value="Genomic_DNA"/>
</dbReference>
<reference evidence="7 8" key="1">
    <citation type="submission" date="2024-09" db="EMBL/GenBank/DDBJ databases">
        <authorList>
            <person name="Sun Q."/>
            <person name="Mori K."/>
        </authorList>
    </citation>
    <scope>NUCLEOTIDE SEQUENCE [LARGE SCALE GENOMIC DNA]</scope>
    <source>
        <strain evidence="7 8">KCTC 23315</strain>
    </source>
</reference>
<keyword evidence="2 5" id="KW-0812">Transmembrane</keyword>
<evidence type="ECO:0000256" key="1">
    <source>
        <dbReference type="ARBA" id="ARBA00022475"/>
    </source>
</evidence>
<name>A0ABV6BEL9_9GAMM</name>
<dbReference type="Pfam" id="PF06305">
    <property type="entry name" value="LapA_dom"/>
    <property type="match status" value="1"/>
</dbReference>
<evidence type="ECO:0000256" key="2">
    <source>
        <dbReference type="ARBA" id="ARBA00022692"/>
    </source>
</evidence>
<dbReference type="RefSeq" id="WP_031564423.1">
    <property type="nucleotide sequence ID" value="NZ_JBHLXP010000001.1"/>
</dbReference>
<evidence type="ECO:0000256" key="5">
    <source>
        <dbReference type="SAM" id="Phobius"/>
    </source>
</evidence>
<evidence type="ECO:0000313" key="8">
    <source>
        <dbReference type="Proteomes" id="UP001589813"/>
    </source>
</evidence>
<evidence type="ECO:0000259" key="6">
    <source>
        <dbReference type="Pfam" id="PF06305"/>
    </source>
</evidence>
<evidence type="ECO:0000256" key="4">
    <source>
        <dbReference type="ARBA" id="ARBA00023136"/>
    </source>
</evidence>
<keyword evidence="1" id="KW-1003">Cell membrane</keyword>
<keyword evidence="8" id="KW-1185">Reference proteome</keyword>
<organism evidence="7 8">
    <name type="scientific">Rheinheimera tilapiae</name>
    <dbReference type="NCBI Taxonomy" id="875043"/>
    <lineage>
        <taxon>Bacteria</taxon>
        <taxon>Pseudomonadati</taxon>
        <taxon>Pseudomonadota</taxon>
        <taxon>Gammaproteobacteria</taxon>
        <taxon>Chromatiales</taxon>
        <taxon>Chromatiaceae</taxon>
        <taxon>Rheinheimera</taxon>
    </lineage>
</organism>
<evidence type="ECO:0000313" key="7">
    <source>
        <dbReference type="EMBL" id="MFC0048493.1"/>
    </source>
</evidence>
<comment type="caution">
    <text evidence="7">The sequence shown here is derived from an EMBL/GenBank/DDBJ whole genome shotgun (WGS) entry which is preliminary data.</text>
</comment>
<protein>
    <submittedName>
        <fullName evidence="7">Lipopolysaccharide assembly protein LapA domain-containing protein</fullName>
    </submittedName>
</protein>